<dbReference type="OrthoDB" id="4348522at2759"/>
<comment type="subcellular location">
    <subcellularLocation>
        <location evidence="1">Membrane</location>
        <topology evidence="1">Multi-pass membrane protein</topology>
    </subcellularLocation>
</comment>
<evidence type="ECO:0000256" key="2">
    <source>
        <dbReference type="ARBA" id="ARBA00022692"/>
    </source>
</evidence>
<dbReference type="InParanoid" id="A0A7M7GIR3"/>
<dbReference type="PANTHER" id="PTHR22763">
    <property type="entry name" value="RING ZINC FINGER PROTEIN"/>
    <property type="match status" value="1"/>
</dbReference>
<keyword evidence="7 10" id="KW-0472">Membrane</keyword>
<proteinExistence type="predicted"/>
<dbReference type="OMA" id="NGAYTMV"/>
<dbReference type="GeneID" id="591074"/>
<dbReference type="RefSeq" id="XP_003729247.2">
    <property type="nucleotide sequence ID" value="XM_003729199.3"/>
</dbReference>
<feature type="domain" description="RING-type" evidence="11">
    <location>
        <begin position="572"/>
        <end position="610"/>
    </location>
</feature>
<dbReference type="GO" id="GO:0008270">
    <property type="term" value="F:zinc ion binding"/>
    <property type="evidence" value="ECO:0007669"/>
    <property type="project" value="UniProtKB-KW"/>
</dbReference>
<evidence type="ECO:0000256" key="4">
    <source>
        <dbReference type="ARBA" id="ARBA00022771"/>
    </source>
</evidence>
<evidence type="ECO:0000256" key="10">
    <source>
        <dbReference type="SAM" id="Phobius"/>
    </source>
</evidence>
<protein>
    <recommendedName>
        <fullName evidence="11">RING-type domain-containing protein</fullName>
    </recommendedName>
</protein>
<evidence type="ECO:0000256" key="9">
    <source>
        <dbReference type="SAM" id="MobiDB-lite"/>
    </source>
</evidence>
<keyword evidence="2 10" id="KW-0812">Transmembrane</keyword>
<feature type="transmembrane region" description="Helical" evidence="10">
    <location>
        <begin position="417"/>
        <end position="437"/>
    </location>
</feature>
<dbReference type="GO" id="GO:0036513">
    <property type="term" value="C:Derlin-1 retrotranslocation complex"/>
    <property type="evidence" value="ECO:0000318"/>
    <property type="project" value="GO_Central"/>
</dbReference>
<dbReference type="InterPro" id="IPR013083">
    <property type="entry name" value="Znf_RING/FYVE/PHD"/>
</dbReference>
<evidence type="ECO:0000256" key="5">
    <source>
        <dbReference type="ARBA" id="ARBA00022833"/>
    </source>
</evidence>
<dbReference type="Pfam" id="PF13705">
    <property type="entry name" value="TRC8_N"/>
    <property type="match status" value="1"/>
</dbReference>
<evidence type="ECO:0000313" key="13">
    <source>
        <dbReference type="Proteomes" id="UP000007110"/>
    </source>
</evidence>
<dbReference type="Gene3D" id="3.30.40.10">
    <property type="entry name" value="Zinc/RING finger domain, C3HC4 (zinc finger)"/>
    <property type="match status" value="1"/>
</dbReference>
<dbReference type="GO" id="GO:0036503">
    <property type="term" value="P:ERAD pathway"/>
    <property type="evidence" value="ECO:0000318"/>
    <property type="project" value="GO_Central"/>
</dbReference>
<dbReference type="AlphaFoldDB" id="A0A7M7GIR3"/>
<dbReference type="GO" id="GO:0043161">
    <property type="term" value="P:proteasome-mediated ubiquitin-dependent protein catabolic process"/>
    <property type="evidence" value="ECO:0000318"/>
    <property type="project" value="GO_Central"/>
</dbReference>
<dbReference type="SUPFAM" id="SSF57850">
    <property type="entry name" value="RING/U-box"/>
    <property type="match status" value="1"/>
</dbReference>
<evidence type="ECO:0000313" key="12">
    <source>
        <dbReference type="EnsemblMetazoa" id="XP_003729247"/>
    </source>
</evidence>
<evidence type="ECO:0000256" key="8">
    <source>
        <dbReference type="PROSITE-ProRule" id="PRU00175"/>
    </source>
</evidence>
<name>A0A7M7GIR3_STRPU</name>
<evidence type="ECO:0000256" key="1">
    <source>
        <dbReference type="ARBA" id="ARBA00004141"/>
    </source>
</evidence>
<feature type="transmembrane region" description="Helical" evidence="10">
    <location>
        <begin position="443"/>
        <end position="471"/>
    </location>
</feature>
<dbReference type="GO" id="GO:0061630">
    <property type="term" value="F:ubiquitin protein ligase activity"/>
    <property type="evidence" value="ECO:0000318"/>
    <property type="project" value="GO_Central"/>
</dbReference>
<dbReference type="InterPro" id="IPR025754">
    <property type="entry name" value="TRC8_N_dom"/>
</dbReference>
<dbReference type="InterPro" id="IPR001841">
    <property type="entry name" value="Znf_RING"/>
</dbReference>
<dbReference type="KEGG" id="spu:591074"/>
<organism evidence="12 13">
    <name type="scientific">Strongylocentrotus purpuratus</name>
    <name type="common">Purple sea urchin</name>
    <dbReference type="NCBI Taxonomy" id="7668"/>
    <lineage>
        <taxon>Eukaryota</taxon>
        <taxon>Metazoa</taxon>
        <taxon>Echinodermata</taxon>
        <taxon>Eleutherozoa</taxon>
        <taxon>Echinozoa</taxon>
        <taxon>Echinoidea</taxon>
        <taxon>Euechinoidea</taxon>
        <taxon>Echinacea</taxon>
        <taxon>Camarodonta</taxon>
        <taxon>Echinidea</taxon>
        <taxon>Strongylocentrotidae</taxon>
        <taxon>Strongylocentrotus</taxon>
    </lineage>
</organism>
<reference evidence="12" key="2">
    <citation type="submission" date="2021-01" db="UniProtKB">
        <authorList>
            <consortium name="EnsemblMetazoa"/>
        </authorList>
    </citation>
    <scope>IDENTIFICATION</scope>
</reference>
<dbReference type="Pfam" id="PF13923">
    <property type="entry name" value="zf-C3HC4_2"/>
    <property type="match status" value="1"/>
</dbReference>
<feature type="compositionally biased region" description="Acidic residues" evidence="9">
    <location>
        <begin position="617"/>
        <end position="626"/>
    </location>
</feature>
<dbReference type="PROSITE" id="PS50089">
    <property type="entry name" value="ZF_RING_2"/>
    <property type="match status" value="1"/>
</dbReference>
<dbReference type="SMART" id="SM00184">
    <property type="entry name" value="RING"/>
    <property type="match status" value="1"/>
</dbReference>
<keyword evidence="4 8" id="KW-0863">Zinc-finger</keyword>
<dbReference type="GO" id="GO:0012505">
    <property type="term" value="C:endomembrane system"/>
    <property type="evidence" value="ECO:0000318"/>
    <property type="project" value="GO_Central"/>
</dbReference>
<dbReference type="EnsemblMetazoa" id="XM_003729199">
    <property type="protein sequence ID" value="XP_003729247"/>
    <property type="gene ID" value="LOC591074"/>
</dbReference>
<evidence type="ECO:0000256" key="6">
    <source>
        <dbReference type="ARBA" id="ARBA00022989"/>
    </source>
</evidence>
<evidence type="ECO:0000256" key="7">
    <source>
        <dbReference type="ARBA" id="ARBA00023136"/>
    </source>
</evidence>
<dbReference type="FunCoup" id="A0A7M7GIR3">
    <property type="interactions" value="1372"/>
</dbReference>
<feature type="transmembrane region" description="Helical" evidence="10">
    <location>
        <begin position="203"/>
        <end position="224"/>
    </location>
</feature>
<evidence type="ECO:0000259" key="11">
    <source>
        <dbReference type="PROSITE" id="PS50089"/>
    </source>
</evidence>
<sequence>MSQNALEERYGPLIRVPPLLVMDALISGRLTLFRDAIDEHSLLVTLIHLAVLLICGVLFFLPSSTLKLCYALMVTMTALKTSQWWNGIFLQKLGMENITTKDSNQTVLSSFGDGDEGTVNTLDVMSSDEFLLYLCIQLMYSFIFTKTPALLNRSRIMESEAPVLSVWLCLVSPVFLCLFLNTFPVLPPDSATYLIKTFYRLYPILPILLLDVVWSMLYFVHYYLTNVRVIARTYARIYIQFGIQVLVENQWVRLRVPTVLRLFWLTRFGLHVGRLVLQYHYAPTSSPPKEMYVDRTMLSTALSEVATESCSTMIAVLGLSATLSPVANAIGNLARLFLGGERDGGENIGTLASVLFFILALQTGLPDLSPENRLVRLGRNMGLLSTAILHFIHTMLNGTMMQLSTSHVINRGKHARALTIATLLIVLPIWFIVYLWTTNHIGTWMLALTAFCLELVVKVTVTLVVYILFFIDTQGDTFWEQLDDYVYYVKATGSTIEFISGIFLFVNGAWIFVFESRGIIRAFMICIHAYFNIFQLGKDGWKKFKNRRLAVQKITLMEQATAEMLASHNDVCAICYQELNNACVTPCHHLFHAMCLRKWLYVQDSCPLCHKEIMVPEDPDDDDDDDNTRHDEVDENAAQDD</sequence>
<keyword evidence="5" id="KW-0862">Zinc</keyword>
<reference evidence="13" key="1">
    <citation type="submission" date="2015-02" db="EMBL/GenBank/DDBJ databases">
        <title>Genome sequencing for Strongylocentrotus purpuratus.</title>
        <authorList>
            <person name="Murali S."/>
            <person name="Liu Y."/>
            <person name="Vee V."/>
            <person name="English A."/>
            <person name="Wang M."/>
            <person name="Skinner E."/>
            <person name="Han Y."/>
            <person name="Muzny D.M."/>
            <person name="Worley K.C."/>
            <person name="Gibbs R.A."/>
        </authorList>
    </citation>
    <scope>NUCLEOTIDE SEQUENCE</scope>
</reference>
<feature type="transmembrane region" description="Helical" evidence="10">
    <location>
        <begin position="42"/>
        <end position="61"/>
    </location>
</feature>
<feature type="region of interest" description="Disordered" evidence="9">
    <location>
        <begin position="617"/>
        <end position="641"/>
    </location>
</feature>
<dbReference type="CDD" id="cd16476">
    <property type="entry name" value="RING-H2_RNF139-like"/>
    <property type="match status" value="1"/>
</dbReference>
<feature type="transmembrane region" description="Helical" evidence="10">
    <location>
        <begin position="491"/>
        <end position="513"/>
    </location>
</feature>
<feature type="transmembrane region" description="Helical" evidence="10">
    <location>
        <begin position="377"/>
        <end position="396"/>
    </location>
</feature>
<feature type="transmembrane region" description="Helical" evidence="10">
    <location>
        <begin position="130"/>
        <end position="151"/>
    </location>
</feature>
<accession>A0A7M7GIR3</accession>
<dbReference type="InterPro" id="IPR050731">
    <property type="entry name" value="HRD1_E3_ubiq-ligases"/>
</dbReference>
<keyword evidence="6 10" id="KW-1133">Transmembrane helix</keyword>
<keyword evidence="3" id="KW-0479">Metal-binding</keyword>
<dbReference type="Proteomes" id="UP000007110">
    <property type="component" value="Unassembled WGS sequence"/>
</dbReference>
<dbReference type="PANTHER" id="PTHR22763:SF163">
    <property type="entry name" value="E3 UBIQUITIN-PROTEIN LIGASE RNF139"/>
    <property type="match status" value="1"/>
</dbReference>
<dbReference type="CTD" id="11236"/>
<feature type="transmembrane region" description="Helical" evidence="10">
    <location>
        <begin position="163"/>
        <end position="183"/>
    </location>
</feature>
<evidence type="ECO:0000256" key="3">
    <source>
        <dbReference type="ARBA" id="ARBA00022723"/>
    </source>
</evidence>
<keyword evidence="13" id="KW-1185">Reference proteome</keyword>